<name>A0A5C7IKJ5_9ROSI</name>
<evidence type="ECO:0000313" key="2">
    <source>
        <dbReference type="EMBL" id="TXG68976.1"/>
    </source>
</evidence>
<feature type="region of interest" description="Disordered" evidence="1">
    <location>
        <begin position="79"/>
        <end position="112"/>
    </location>
</feature>
<dbReference type="Proteomes" id="UP000323000">
    <property type="component" value="Chromosome 2"/>
</dbReference>
<dbReference type="OrthoDB" id="2020544at2759"/>
<evidence type="ECO:0000313" key="3">
    <source>
        <dbReference type="Proteomes" id="UP000323000"/>
    </source>
</evidence>
<comment type="caution">
    <text evidence="2">The sequence shown here is derived from an EMBL/GenBank/DDBJ whole genome shotgun (WGS) entry which is preliminary data.</text>
</comment>
<accession>A0A5C7IKJ5</accession>
<feature type="compositionally biased region" description="Polar residues" evidence="1">
    <location>
        <begin position="98"/>
        <end position="112"/>
    </location>
</feature>
<sequence>MIIASAEPEKIPQRQGVAGLANIINQIDNILSDFQVKAEMEKTLQWLVPLSTNTIKAHQGFGWVGEWANSGHEFALSPDENMPILSSPPFSTPATSTNKNSKLGPSLNNQGL</sequence>
<dbReference type="GO" id="GO:0045927">
    <property type="term" value="P:positive regulation of growth"/>
    <property type="evidence" value="ECO:0007669"/>
    <property type="project" value="InterPro"/>
</dbReference>
<keyword evidence="3" id="KW-1185">Reference proteome</keyword>
<dbReference type="EMBL" id="VAHF01000002">
    <property type="protein sequence ID" value="TXG68976.1"/>
    <property type="molecule type" value="Genomic_DNA"/>
</dbReference>
<dbReference type="AlphaFoldDB" id="A0A5C7IKJ5"/>
<feature type="compositionally biased region" description="Low complexity" evidence="1">
    <location>
        <begin position="87"/>
        <end position="97"/>
    </location>
</feature>
<dbReference type="PANTHER" id="PTHR31730:SF18">
    <property type="entry name" value="PROTEIN PSK SIMULATOR 2"/>
    <property type="match status" value="1"/>
</dbReference>
<reference evidence="3" key="1">
    <citation type="journal article" date="2019" name="Gigascience">
        <title>De novo genome assembly of the endangered Acer yangbiense, a plant species with extremely small populations endemic to Yunnan Province, China.</title>
        <authorList>
            <person name="Yang J."/>
            <person name="Wariss H.M."/>
            <person name="Tao L."/>
            <person name="Zhang R."/>
            <person name="Yun Q."/>
            <person name="Hollingsworth P."/>
            <person name="Dao Z."/>
            <person name="Luo G."/>
            <person name="Guo H."/>
            <person name="Ma Y."/>
            <person name="Sun W."/>
        </authorList>
    </citation>
    <scope>NUCLEOTIDE SEQUENCE [LARGE SCALE GENOMIC DNA]</scope>
    <source>
        <strain evidence="3">cv. Malutang</strain>
    </source>
</reference>
<proteinExistence type="predicted"/>
<protein>
    <submittedName>
        <fullName evidence="2">Uncharacterized protein</fullName>
    </submittedName>
</protein>
<organism evidence="2 3">
    <name type="scientific">Acer yangbiense</name>
    <dbReference type="NCBI Taxonomy" id="1000413"/>
    <lineage>
        <taxon>Eukaryota</taxon>
        <taxon>Viridiplantae</taxon>
        <taxon>Streptophyta</taxon>
        <taxon>Embryophyta</taxon>
        <taxon>Tracheophyta</taxon>
        <taxon>Spermatophyta</taxon>
        <taxon>Magnoliopsida</taxon>
        <taxon>eudicotyledons</taxon>
        <taxon>Gunneridae</taxon>
        <taxon>Pentapetalae</taxon>
        <taxon>rosids</taxon>
        <taxon>malvids</taxon>
        <taxon>Sapindales</taxon>
        <taxon>Sapindaceae</taxon>
        <taxon>Hippocastanoideae</taxon>
        <taxon>Acereae</taxon>
        <taxon>Acer</taxon>
    </lineage>
</organism>
<evidence type="ECO:0000256" key="1">
    <source>
        <dbReference type="SAM" id="MobiDB-lite"/>
    </source>
</evidence>
<dbReference type="PANTHER" id="PTHR31730">
    <property type="entry name" value="OS01G0873900 PROTEIN"/>
    <property type="match status" value="1"/>
</dbReference>
<gene>
    <name evidence="2" type="ORF">EZV62_003911</name>
</gene>
<dbReference type="InterPro" id="IPR045021">
    <property type="entry name" value="PSI1/2/3"/>
</dbReference>